<gene>
    <name evidence="1" type="ORF">GALL_400440</name>
</gene>
<reference evidence="1" key="1">
    <citation type="submission" date="2016-10" db="EMBL/GenBank/DDBJ databases">
        <title>Sequence of Gallionella enrichment culture.</title>
        <authorList>
            <person name="Poehlein A."/>
            <person name="Muehling M."/>
            <person name="Daniel R."/>
        </authorList>
    </citation>
    <scope>NUCLEOTIDE SEQUENCE</scope>
</reference>
<organism evidence="1">
    <name type="scientific">mine drainage metagenome</name>
    <dbReference type="NCBI Taxonomy" id="410659"/>
    <lineage>
        <taxon>unclassified sequences</taxon>
        <taxon>metagenomes</taxon>
        <taxon>ecological metagenomes</taxon>
    </lineage>
</organism>
<protein>
    <submittedName>
        <fullName evidence="1">Tetratricopeptide repeat protein</fullName>
    </submittedName>
</protein>
<dbReference type="Pfam" id="PF13432">
    <property type="entry name" value="TPR_16"/>
    <property type="match status" value="1"/>
</dbReference>
<dbReference type="InterPro" id="IPR011990">
    <property type="entry name" value="TPR-like_helical_dom_sf"/>
</dbReference>
<proteinExistence type="predicted"/>
<dbReference type="SUPFAM" id="SSF48452">
    <property type="entry name" value="TPR-like"/>
    <property type="match status" value="1"/>
</dbReference>
<dbReference type="AlphaFoldDB" id="A0A1J5QE72"/>
<accession>A0A1J5QE72</accession>
<dbReference type="Gene3D" id="1.25.40.10">
    <property type="entry name" value="Tetratricopeptide repeat domain"/>
    <property type="match status" value="1"/>
</dbReference>
<dbReference type="EMBL" id="MLJW01001437">
    <property type="protein sequence ID" value="OIQ78252.1"/>
    <property type="molecule type" value="Genomic_DNA"/>
</dbReference>
<evidence type="ECO:0000313" key="1">
    <source>
        <dbReference type="EMBL" id="OIQ78252.1"/>
    </source>
</evidence>
<comment type="caution">
    <text evidence="1">The sequence shown here is derived from an EMBL/GenBank/DDBJ whole genome shotgun (WGS) entry which is preliminary data.</text>
</comment>
<sequence>MMKNMFTPMPAILLAAAVFCGTLVMGSGQAFADGIADSIVELQHGWAKAYYQVPDKQKPAAFKDLAAKAHQLTIANPGRAEPMVWESIILSSYAKFEGGLGALGKVKAARDLLEQAEKIQPDVLNGSIYTSLGSLYDKVPRWPIGFGDKQKARAYLEKAVQVNPDGIDSNYFYGDFLLGQGEYDKAREYLEKALSAPARPGREDADQGRRAEVQQLLEKARQHG</sequence>
<name>A0A1J5QE72_9ZZZZ</name>